<dbReference type="PANTHER" id="PTHR37836:SF2">
    <property type="entry name" value="DUF4038 DOMAIN-CONTAINING PROTEIN"/>
    <property type="match status" value="1"/>
</dbReference>
<dbReference type="AlphaFoldDB" id="A0A4R5DUN4"/>
<gene>
    <name evidence="4" type="ORF">E0F88_08095</name>
</gene>
<dbReference type="Pfam" id="PF13204">
    <property type="entry name" value="Apiosidase"/>
    <property type="match status" value="1"/>
</dbReference>
<feature type="chain" id="PRO_5020313264" evidence="1">
    <location>
        <begin position="22"/>
        <end position="429"/>
    </location>
</feature>
<dbReference type="PROSITE" id="PS51257">
    <property type="entry name" value="PROKAR_LIPOPROTEIN"/>
    <property type="match status" value="1"/>
</dbReference>
<protein>
    <submittedName>
        <fullName evidence="4">DUF4038 domain-containing protein</fullName>
    </submittedName>
</protein>
<feature type="domain" description="Apiosidase-like catalytic" evidence="3">
    <location>
        <begin position="40"/>
        <end position="330"/>
    </location>
</feature>
<dbReference type="Pfam" id="PF12904">
    <property type="entry name" value="Collagen_bind_2"/>
    <property type="match status" value="1"/>
</dbReference>
<dbReference type="InterPro" id="IPR025277">
    <property type="entry name" value="Apiosidase-like_cat_dom"/>
</dbReference>
<dbReference type="EMBL" id="SMFL01000003">
    <property type="protein sequence ID" value="TDE16204.1"/>
    <property type="molecule type" value="Genomic_DNA"/>
</dbReference>
<comment type="caution">
    <text evidence="4">The sequence shown here is derived from an EMBL/GenBank/DDBJ whole genome shotgun (WGS) entry which is preliminary data.</text>
</comment>
<proteinExistence type="predicted"/>
<feature type="domain" description="Putative collagen-binding" evidence="2">
    <location>
        <begin position="358"/>
        <end position="425"/>
    </location>
</feature>
<dbReference type="SUPFAM" id="SSF51445">
    <property type="entry name" value="(Trans)glycosidases"/>
    <property type="match status" value="1"/>
</dbReference>
<evidence type="ECO:0000313" key="4">
    <source>
        <dbReference type="EMBL" id="TDE16204.1"/>
    </source>
</evidence>
<evidence type="ECO:0000259" key="3">
    <source>
        <dbReference type="Pfam" id="PF13204"/>
    </source>
</evidence>
<reference evidence="4 5" key="1">
    <citation type="submission" date="2019-03" db="EMBL/GenBank/DDBJ databases">
        <title>Dyadobacter AR-3-6 sp. nov., isolated from arctic soil.</title>
        <authorList>
            <person name="Chaudhary D.K."/>
        </authorList>
    </citation>
    <scope>NUCLEOTIDE SEQUENCE [LARGE SCALE GENOMIC DNA]</scope>
    <source>
        <strain evidence="4 5">AR-3-6</strain>
    </source>
</reference>
<keyword evidence="1" id="KW-0732">Signal</keyword>
<dbReference type="PANTHER" id="PTHR37836">
    <property type="entry name" value="LMO1036 PROTEIN"/>
    <property type="match status" value="1"/>
</dbReference>
<dbReference type="Proteomes" id="UP000294850">
    <property type="component" value="Unassembled WGS sequence"/>
</dbReference>
<dbReference type="OrthoDB" id="59486at2"/>
<dbReference type="RefSeq" id="WP_131957737.1">
    <property type="nucleotide sequence ID" value="NZ_SMFL01000003.1"/>
</dbReference>
<evidence type="ECO:0000256" key="1">
    <source>
        <dbReference type="SAM" id="SignalP"/>
    </source>
</evidence>
<organism evidence="4 5">
    <name type="scientific">Dyadobacter psychrotolerans</name>
    <dbReference type="NCBI Taxonomy" id="2541721"/>
    <lineage>
        <taxon>Bacteria</taxon>
        <taxon>Pseudomonadati</taxon>
        <taxon>Bacteroidota</taxon>
        <taxon>Cytophagia</taxon>
        <taxon>Cytophagales</taxon>
        <taxon>Spirosomataceae</taxon>
        <taxon>Dyadobacter</taxon>
    </lineage>
</organism>
<evidence type="ECO:0000313" key="5">
    <source>
        <dbReference type="Proteomes" id="UP000294850"/>
    </source>
</evidence>
<dbReference type="InterPro" id="IPR024749">
    <property type="entry name" value="Collagen-bd_put"/>
</dbReference>
<keyword evidence="5" id="KW-1185">Reference proteome</keyword>
<accession>A0A4R5DUN4</accession>
<sequence length="429" mass="48739">MKLRNIFILLCLLGIGCFASAAGIEPQIKTANQFPLRIHPNGKHVTDGNGKPFLMVADVAWQLLRKLNYIDAVHYMDIRKSQSFNTFVLQLLPALPNQKNYNKTAPFQDNDISKPNKAYFDYLEKIVVAAKERELVVGIVVSRKSWNVVFDLYKEEAWKNYGEFVGKRFAKYPNIIWIVSEEEYQSASQFKAIAEGLRSATENNNLVASLSTCSPSNLAPNSANRSDLKFVIPDSTVTYAEYENLANWQKNSGQLSQQPFLISNSEFPKEITDQSVLIRNQAYQSIMSSAAGFCHMSTIKNFYPTWKVNINKDGAEYIHHFVKILKGIPWEYMYPNHTPGLLPDSTDQKRIGTVSLTNDRLSMLYIPESRSIRLDLTKLRGNDFRIVWYSPRTGRRWTGVTLTSSTDALITPPDAQTGWDWILLVGAQD</sequence>
<feature type="signal peptide" evidence="1">
    <location>
        <begin position="1"/>
        <end position="21"/>
    </location>
</feature>
<dbReference type="InterPro" id="IPR017853">
    <property type="entry name" value="GH"/>
</dbReference>
<name>A0A4R5DUN4_9BACT</name>
<dbReference type="Gene3D" id="3.20.20.80">
    <property type="entry name" value="Glycosidases"/>
    <property type="match status" value="1"/>
</dbReference>
<evidence type="ECO:0000259" key="2">
    <source>
        <dbReference type="Pfam" id="PF12904"/>
    </source>
</evidence>